<dbReference type="InterPro" id="IPR003423">
    <property type="entry name" value="OMP_efflux"/>
</dbReference>
<dbReference type="STRING" id="1703345.A3860_30805"/>
<evidence type="ECO:0000313" key="9">
    <source>
        <dbReference type="EMBL" id="OQP61859.1"/>
    </source>
</evidence>
<feature type="signal peptide" evidence="8">
    <location>
        <begin position="1"/>
        <end position="21"/>
    </location>
</feature>
<evidence type="ECO:0000313" key="10">
    <source>
        <dbReference type="Proteomes" id="UP000192796"/>
    </source>
</evidence>
<comment type="similarity">
    <text evidence="2">Belongs to the outer membrane factor (OMF) (TC 1.B.17) family.</text>
</comment>
<keyword evidence="6" id="KW-0472">Membrane</keyword>
<dbReference type="AlphaFoldDB" id="A0A1V9FU14"/>
<feature type="chain" id="PRO_5012099425" evidence="8">
    <location>
        <begin position="22"/>
        <end position="447"/>
    </location>
</feature>
<evidence type="ECO:0000256" key="7">
    <source>
        <dbReference type="ARBA" id="ARBA00023237"/>
    </source>
</evidence>
<dbReference type="GO" id="GO:0015562">
    <property type="term" value="F:efflux transmembrane transporter activity"/>
    <property type="evidence" value="ECO:0007669"/>
    <property type="project" value="InterPro"/>
</dbReference>
<keyword evidence="8" id="KW-0732">Signal</keyword>
<dbReference type="Pfam" id="PF02321">
    <property type="entry name" value="OEP"/>
    <property type="match status" value="2"/>
</dbReference>
<keyword evidence="5" id="KW-0812">Transmembrane</keyword>
<accession>A0A1V9FU14</accession>
<dbReference type="PANTHER" id="PTHR30026">
    <property type="entry name" value="OUTER MEMBRANE PROTEIN TOLC"/>
    <property type="match status" value="1"/>
</dbReference>
<comment type="caution">
    <text evidence="9">The sequence shown here is derived from an EMBL/GenBank/DDBJ whole genome shotgun (WGS) entry which is preliminary data.</text>
</comment>
<gene>
    <name evidence="9" type="ORF">A3860_30805</name>
</gene>
<sequence>MKTGIITILTGICLLTRAVQAQDSTAQPLPQQWTLPDCINYASQHNISINTLQLTTKSTQQDLLQSKAALYPNVTGSVSQSLVNSKGADPVVGGFATQASFSSNYAINSSVTLYNGGYLKNNLKSKDLSVQIANLNVQETQNDISLSIAQAWFNILLAKENKVSLEAVLTTSKEQLKQGQIKYKAGSIARKDLVQIEAQVASDEYNLVNANNTVRLNSLTLKQLLQLPPTYELTIAAPDTVAVSPTAPALGNALEDAMNTRPEVKNKDLSIQLAQIELEKVKAGRKPTVSLSAALASGYSNNQHYHYFTQLNNNFYQSLGVSVSIPIYSRRTNRTNIEKSKISIEQARLSLLETKTTLSQQVEQAFINWQNAMAQYKAAEAQLNASKESYDITNEQLRLGAMNLLEWQQQKSAYVQALQSYVQSKYSALLYNKVYSFYAGKGISAGN</sequence>
<protein>
    <submittedName>
        <fullName evidence="9">Transporter</fullName>
    </submittedName>
</protein>
<comment type="subcellular location">
    <subcellularLocation>
        <location evidence="1">Cell outer membrane</location>
    </subcellularLocation>
</comment>
<dbReference type="GO" id="GO:0015288">
    <property type="term" value="F:porin activity"/>
    <property type="evidence" value="ECO:0007669"/>
    <property type="project" value="TreeGrafter"/>
</dbReference>
<dbReference type="RefSeq" id="WP_081150329.1">
    <property type="nucleotide sequence ID" value="NZ_LVYD01000055.1"/>
</dbReference>
<dbReference type="OrthoDB" id="9811587at2"/>
<dbReference type="GO" id="GO:0009279">
    <property type="term" value="C:cell outer membrane"/>
    <property type="evidence" value="ECO:0007669"/>
    <property type="project" value="UniProtKB-SubCell"/>
</dbReference>
<name>A0A1V9FU14_9BACT</name>
<dbReference type="GO" id="GO:1990281">
    <property type="term" value="C:efflux pump complex"/>
    <property type="evidence" value="ECO:0007669"/>
    <property type="project" value="TreeGrafter"/>
</dbReference>
<dbReference type="EMBL" id="LVYD01000055">
    <property type="protein sequence ID" value="OQP61859.1"/>
    <property type="molecule type" value="Genomic_DNA"/>
</dbReference>
<evidence type="ECO:0000256" key="8">
    <source>
        <dbReference type="SAM" id="SignalP"/>
    </source>
</evidence>
<keyword evidence="3" id="KW-0813">Transport</keyword>
<proteinExistence type="inferred from homology"/>
<evidence type="ECO:0000256" key="1">
    <source>
        <dbReference type="ARBA" id="ARBA00004442"/>
    </source>
</evidence>
<dbReference type="InterPro" id="IPR051906">
    <property type="entry name" value="TolC-like"/>
</dbReference>
<evidence type="ECO:0000256" key="5">
    <source>
        <dbReference type="ARBA" id="ARBA00022692"/>
    </source>
</evidence>
<dbReference type="Proteomes" id="UP000192796">
    <property type="component" value="Unassembled WGS sequence"/>
</dbReference>
<keyword evidence="7" id="KW-0998">Cell outer membrane</keyword>
<keyword evidence="10" id="KW-1185">Reference proteome</keyword>
<dbReference type="PANTHER" id="PTHR30026:SF20">
    <property type="entry name" value="OUTER MEMBRANE PROTEIN TOLC"/>
    <property type="match status" value="1"/>
</dbReference>
<reference evidence="9 10" key="1">
    <citation type="submission" date="2016-03" db="EMBL/GenBank/DDBJ databases">
        <title>Niastella vici sp. nov., isolated from farmland soil.</title>
        <authorList>
            <person name="Chen L."/>
            <person name="Wang D."/>
            <person name="Yang S."/>
            <person name="Wang G."/>
        </authorList>
    </citation>
    <scope>NUCLEOTIDE SEQUENCE [LARGE SCALE GENOMIC DNA]</scope>
    <source>
        <strain evidence="9 10">DJ57</strain>
    </source>
</reference>
<keyword evidence="4" id="KW-1134">Transmembrane beta strand</keyword>
<organism evidence="9 10">
    <name type="scientific">Niastella vici</name>
    <dbReference type="NCBI Taxonomy" id="1703345"/>
    <lineage>
        <taxon>Bacteria</taxon>
        <taxon>Pseudomonadati</taxon>
        <taxon>Bacteroidota</taxon>
        <taxon>Chitinophagia</taxon>
        <taxon>Chitinophagales</taxon>
        <taxon>Chitinophagaceae</taxon>
        <taxon>Niastella</taxon>
    </lineage>
</organism>
<evidence type="ECO:0000256" key="3">
    <source>
        <dbReference type="ARBA" id="ARBA00022448"/>
    </source>
</evidence>
<evidence type="ECO:0000256" key="4">
    <source>
        <dbReference type="ARBA" id="ARBA00022452"/>
    </source>
</evidence>
<evidence type="ECO:0000256" key="2">
    <source>
        <dbReference type="ARBA" id="ARBA00007613"/>
    </source>
</evidence>
<evidence type="ECO:0000256" key="6">
    <source>
        <dbReference type="ARBA" id="ARBA00023136"/>
    </source>
</evidence>
<dbReference type="Gene3D" id="1.20.1600.10">
    <property type="entry name" value="Outer membrane efflux proteins (OEP)"/>
    <property type="match status" value="1"/>
</dbReference>
<dbReference type="SUPFAM" id="SSF56954">
    <property type="entry name" value="Outer membrane efflux proteins (OEP)"/>
    <property type="match status" value="1"/>
</dbReference>